<accession>A0ABP6QEC2</accession>
<dbReference type="SUPFAM" id="SSF50475">
    <property type="entry name" value="FMN-binding split barrel"/>
    <property type="match status" value="1"/>
</dbReference>
<dbReference type="Pfam" id="PF12900">
    <property type="entry name" value="Pyridox_ox_2"/>
    <property type="match status" value="1"/>
</dbReference>
<dbReference type="InterPro" id="IPR012349">
    <property type="entry name" value="Split_barrel_FMN-bd"/>
</dbReference>
<evidence type="ECO:0000313" key="2">
    <source>
        <dbReference type="Proteomes" id="UP001501237"/>
    </source>
</evidence>
<dbReference type="Proteomes" id="UP001501237">
    <property type="component" value="Unassembled WGS sequence"/>
</dbReference>
<proteinExistence type="predicted"/>
<organism evidence="1 2">
    <name type="scientific">Actinocorallia longicatena</name>
    <dbReference type="NCBI Taxonomy" id="111803"/>
    <lineage>
        <taxon>Bacteria</taxon>
        <taxon>Bacillati</taxon>
        <taxon>Actinomycetota</taxon>
        <taxon>Actinomycetes</taxon>
        <taxon>Streptosporangiales</taxon>
        <taxon>Thermomonosporaceae</taxon>
        <taxon>Actinocorallia</taxon>
    </lineage>
</organism>
<evidence type="ECO:0000313" key="1">
    <source>
        <dbReference type="EMBL" id="GAA3221587.1"/>
    </source>
</evidence>
<reference evidence="2" key="1">
    <citation type="journal article" date="2019" name="Int. J. Syst. Evol. Microbiol.">
        <title>The Global Catalogue of Microorganisms (GCM) 10K type strain sequencing project: providing services to taxonomists for standard genome sequencing and annotation.</title>
        <authorList>
            <consortium name="The Broad Institute Genomics Platform"/>
            <consortium name="The Broad Institute Genome Sequencing Center for Infectious Disease"/>
            <person name="Wu L."/>
            <person name="Ma J."/>
        </authorList>
    </citation>
    <scope>NUCLEOTIDE SEQUENCE [LARGE SCALE GENOMIC DNA]</scope>
    <source>
        <strain evidence="2">JCM 9377</strain>
    </source>
</reference>
<dbReference type="EMBL" id="BAAAUV010000012">
    <property type="protein sequence ID" value="GAA3221587.1"/>
    <property type="molecule type" value="Genomic_DNA"/>
</dbReference>
<name>A0ABP6QEC2_9ACTN</name>
<protein>
    <submittedName>
        <fullName evidence="1">Pyridoxamine 5'-phosphate oxidase family protein</fullName>
    </submittedName>
</protein>
<sequence length="139" mass="14898">MHIDAQGLEILDREECLRLLATVPLGRVVFTDKALPAIQPVIFGLDDDRIVLRTSPGAKLALATRGSVVAFEADSFDPGTRAGWSVTLIGEARPITDPAALARAARLAIDTWTPGPRDHYVEITGRIVSGRRIVGALCS</sequence>
<comment type="caution">
    <text evidence="1">The sequence shown here is derived from an EMBL/GenBank/DDBJ whole genome shotgun (WGS) entry which is preliminary data.</text>
</comment>
<dbReference type="InterPro" id="IPR024747">
    <property type="entry name" value="Pyridox_Oxase-rel"/>
</dbReference>
<dbReference type="RefSeq" id="WP_344831900.1">
    <property type="nucleotide sequence ID" value="NZ_BAAAUV010000012.1"/>
</dbReference>
<dbReference type="Gene3D" id="2.30.110.10">
    <property type="entry name" value="Electron Transport, Fmn-binding Protein, Chain A"/>
    <property type="match status" value="1"/>
</dbReference>
<gene>
    <name evidence="1" type="ORF">GCM10010468_46800</name>
</gene>
<keyword evidence="2" id="KW-1185">Reference proteome</keyword>